<dbReference type="SUPFAM" id="SSF50129">
    <property type="entry name" value="GroES-like"/>
    <property type="match status" value="1"/>
</dbReference>
<reference evidence="3 4" key="1">
    <citation type="journal article" date="2019" name="Environ. Microbiol.">
        <title>At the nexus of three kingdoms: the genome of the mycorrhizal fungus Gigaspora margarita provides insights into plant, endobacterial and fungal interactions.</title>
        <authorList>
            <person name="Venice F."/>
            <person name="Ghignone S."/>
            <person name="Salvioli di Fossalunga A."/>
            <person name="Amselem J."/>
            <person name="Novero M."/>
            <person name="Xianan X."/>
            <person name="Sedzielewska Toro K."/>
            <person name="Morin E."/>
            <person name="Lipzen A."/>
            <person name="Grigoriev I.V."/>
            <person name="Henrissat B."/>
            <person name="Martin F.M."/>
            <person name="Bonfante P."/>
        </authorList>
    </citation>
    <scope>NUCLEOTIDE SEQUENCE [LARGE SCALE GENOMIC DNA]</scope>
    <source>
        <strain evidence="3 4">BEG34</strain>
    </source>
</reference>
<organism evidence="3 4">
    <name type="scientific">Gigaspora margarita</name>
    <dbReference type="NCBI Taxonomy" id="4874"/>
    <lineage>
        <taxon>Eukaryota</taxon>
        <taxon>Fungi</taxon>
        <taxon>Fungi incertae sedis</taxon>
        <taxon>Mucoromycota</taxon>
        <taxon>Glomeromycotina</taxon>
        <taxon>Glomeromycetes</taxon>
        <taxon>Diversisporales</taxon>
        <taxon>Gigasporaceae</taxon>
        <taxon>Gigaspora</taxon>
    </lineage>
</organism>
<dbReference type="GO" id="GO:0016628">
    <property type="term" value="F:oxidoreductase activity, acting on the CH-CH group of donors, NAD or NADP as acceptor"/>
    <property type="evidence" value="ECO:0007669"/>
    <property type="project" value="InterPro"/>
</dbReference>
<sequence>MSLENTRILFVKRPYGLFEPSETFKIVKEPVPSQNDLSNGQVLVKNFYLSLDPAMRGMMNDVRSYTPPLAINELMRGNTVGEIILSKNSNFKVGDKVTGPFGWQEYAVSDGKDVIKIVPPPKASLRDYLGLFGITGLTAYFGLLYGELGKRKTDETVVISGAAGATGSVVGQIAKLKGARVIGIAGTPDKCAWLVDELGFDVALNYRDPDFAEQLTKATPNYIDVYFDNVGGDILNLCLKRIAKFARIVLCGAISQYNEKAYKGPSNYVNLIAQSGKMEGFIVYNYKDRYQEAVIDLSEWLQQGKIKTRDYVVEGLENAPQALLRLFKGENTGKMLIKISDEDENVKSQL</sequence>
<feature type="domain" description="Enoyl reductase (ER)" evidence="2">
    <location>
        <begin position="19"/>
        <end position="337"/>
    </location>
</feature>
<dbReference type="OrthoDB" id="809632at2759"/>
<evidence type="ECO:0000313" key="4">
    <source>
        <dbReference type="Proteomes" id="UP000439903"/>
    </source>
</evidence>
<dbReference type="SMART" id="SM00829">
    <property type="entry name" value="PKS_ER"/>
    <property type="match status" value="1"/>
</dbReference>
<dbReference type="CDD" id="cd05288">
    <property type="entry name" value="PGDH"/>
    <property type="match status" value="1"/>
</dbReference>
<protein>
    <submittedName>
        <fullName evidence="3">NADP-dependent leukotriene B4 12-hydroxydehydrogenase</fullName>
    </submittedName>
</protein>
<dbReference type="Gene3D" id="3.40.50.720">
    <property type="entry name" value="NAD(P)-binding Rossmann-like Domain"/>
    <property type="match status" value="1"/>
</dbReference>
<dbReference type="InterPro" id="IPR013149">
    <property type="entry name" value="ADH-like_C"/>
</dbReference>
<dbReference type="Proteomes" id="UP000439903">
    <property type="component" value="Unassembled WGS sequence"/>
</dbReference>
<accession>A0A8H4EFP6</accession>
<dbReference type="PANTHER" id="PTHR43205:SF42">
    <property type="entry name" value="ALCOHOL DEHYDROGENASE, ZINC-CONTAINING (AFU_ORTHOLOGUE AFUA_7G04530)"/>
    <property type="match status" value="1"/>
</dbReference>
<dbReference type="FunFam" id="3.40.50.720:FF:000121">
    <property type="entry name" value="Prostaglandin reductase 2"/>
    <property type="match status" value="1"/>
</dbReference>
<dbReference type="Pfam" id="PF00107">
    <property type="entry name" value="ADH_zinc_N"/>
    <property type="match status" value="1"/>
</dbReference>
<dbReference type="Gene3D" id="3.90.180.10">
    <property type="entry name" value="Medium-chain alcohol dehydrogenases, catalytic domain"/>
    <property type="match status" value="1"/>
</dbReference>
<evidence type="ECO:0000259" key="2">
    <source>
        <dbReference type="SMART" id="SM00829"/>
    </source>
</evidence>
<dbReference type="EMBL" id="WTPW01000801">
    <property type="protein sequence ID" value="KAF0478523.1"/>
    <property type="molecule type" value="Genomic_DNA"/>
</dbReference>
<evidence type="ECO:0000313" key="3">
    <source>
        <dbReference type="EMBL" id="KAF0478523.1"/>
    </source>
</evidence>
<dbReference type="InterPro" id="IPR045010">
    <property type="entry name" value="MDR_fam"/>
</dbReference>
<name>A0A8H4EFP6_GIGMA</name>
<keyword evidence="1" id="KW-0560">Oxidoreductase</keyword>
<dbReference type="AlphaFoldDB" id="A0A8H4EFP6"/>
<dbReference type="InterPro" id="IPR011032">
    <property type="entry name" value="GroES-like_sf"/>
</dbReference>
<keyword evidence="4" id="KW-1185">Reference proteome</keyword>
<dbReference type="Pfam" id="PF16884">
    <property type="entry name" value="ADH_N_2"/>
    <property type="match status" value="1"/>
</dbReference>
<evidence type="ECO:0000256" key="1">
    <source>
        <dbReference type="ARBA" id="ARBA00023002"/>
    </source>
</evidence>
<dbReference type="InterPro" id="IPR036291">
    <property type="entry name" value="NAD(P)-bd_dom_sf"/>
</dbReference>
<gene>
    <name evidence="3" type="ORF">F8M41_024018</name>
</gene>
<dbReference type="SUPFAM" id="SSF51735">
    <property type="entry name" value="NAD(P)-binding Rossmann-fold domains"/>
    <property type="match status" value="1"/>
</dbReference>
<dbReference type="InterPro" id="IPR041694">
    <property type="entry name" value="ADH_N_2"/>
</dbReference>
<comment type="caution">
    <text evidence="3">The sequence shown here is derived from an EMBL/GenBank/DDBJ whole genome shotgun (WGS) entry which is preliminary data.</text>
</comment>
<dbReference type="PANTHER" id="PTHR43205">
    <property type="entry name" value="PROSTAGLANDIN REDUCTASE"/>
    <property type="match status" value="1"/>
</dbReference>
<dbReference type="InterPro" id="IPR020843">
    <property type="entry name" value="ER"/>
</dbReference>
<proteinExistence type="predicted"/>